<dbReference type="SUPFAM" id="SSF140453">
    <property type="entry name" value="EsxAB dimer-like"/>
    <property type="match status" value="1"/>
</dbReference>
<organism evidence="1 2">
    <name type="scientific">Saccharomonospora amisosensis</name>
    <dbReference type="NCBI Taxonomy" id="1128677"/>
    <lineage>
        <taxon>Bacteria</taxon>
        <taxon>Bacillati</taxon>
        <taxon>Actinomycetota</taxon>
        <taxon>Actinomycetes</taxon>
        <taxon>Pseudonocardiales</taxon>
        <taxon>Pseudonocardiaceae</taxon>
        <taxon>Saccharomonospora</taxon>
    </lineage>
</organism>
<sequence>MTTRPSYNVDPDQLRRHAGRLATHADQLSSIGSALPGELGPLSLGVFSRFVAASLGTAMAETRGAFEHAASTLDKVSDGMGRAADEYQYADEGHAADLTGIGSSLGDEGDR</sequence>
<evidence type="ECO:0000313" key="2">
    <source>
        <dbReference type="Proteomes" id="UP000545493"/>
    </source>
</evidence>
<reference evidence="1 2" key="1">
    <citation type="submission" date="2020-03" db="EMBL/GenBank/DDBJ databases">
        <title>Sequencing the genomes of 1000 actinobacteria strains.</title>
        <authorList>
            <person name="Klenk H.-P."/>
        </authorList>
    </citation>
    <scope>NUCLEOTIDE SEQUENCE [LARGE SCALE GENOMIC DNA]</scope>
    <source>
        <strain evidence="1 2">DSM 45685</strain>
    </source>
</reference>
<dbReference type="AlphaFoldDB" id="A0A7X5ZP44"/>
<comment type="caution">
    <text evidence="1">The sequence shown here is derived from an EMBL/GenBank/DDBJ whole genome shotgun (WGS) entry which is preliminary data.</text>
</comment>
<dbReference type="InterPro" id="IPR036689">
    <property type="entry name" value="ESAT-6-like_sf"/>
</dbReference>
<accession>A0A7X5ZP44</accession>
<keyword evidence="2" id="KW-1185">Reference proteome</keyword>
<protein>
    <submittedName>
        <fullName evidence="1">WXG100 family type VII secretion target</fullName>
    </submittedName>
</protein>
<gene>
    <name evidence="1" type="ORF">FHU38_000762</name>
</gene>
<name>A0A7X5ZP44_9PSEU</name>
<dbReference type="Gene3D" id="1.10.287.1060">
    <property type="entry name" value="ESAT-6-like"/>
    <property type="match status" value="1"/>
</dbReference>
<dbReference type="Proteomes" id="UP000545493">
    <property type="component" value="Unassembled WGS sequence"/>
</dbReference>
<dbReference type="InterPro" id="IPR022536">
    <property type="entry name" value="EspC"/>
</dbReference>
<proteinExistence type="predicted"/>
<dbReference type="EMBL" id="JAAOYM010000001">
    <property type="protein sequence ID" value="NIJ10418.1"/>
    <property type="molecule type" value="Genomic_DNA"/>
</dbReference>
<dbReference type="Pfam" id="PF10824">
    <property type="entry name" value="T7SS_ESX_EspC"/>
    <property type="match status" value="1"/>
</dbReference>
<dbReference type="GO" id="GO:0009306">
    <property type="term" value="P:protein secretion"/>
    <property type="evidence" value="ECO:0007669"/>
    <property type="project" value="InterPro"/>
</dbReference>
<evidence type="ECO:0000313" key="1">
    <source>
        <dbReference type="EMBL" id="NIJ10418.1"/>
    </source>
</evidence>
<dbReference type="RefSeq" id="WP_167166524.1">
    <property type="nucleotide sequence ID" value="NZ_JAAOYM010000001.1"/>
</dbReference>